<proteinExistence type="predicted"/>
<gene>
    <name evidence="1" type="ORF">MNBD_ALPHA03-794</name>
</gene>
<dbReference type="EMBL" id="UOFW01000248">
    <property type="protein sequence ID" value="VAX08819.1"/>
    <property type="molecule type" value="Genomic_DNA"/>
</dbReference>
<accession>A0A3B1AS69</accession>
<evidence type="ECO:0000313" key="1">
    <source>
        <dbReference type="EMBL" id="VAX08819.1"/>
    </source>
</evidence>
<organism evidence="1">
    <name type="scientific">hydrothermal vent metagenome</name>
    <dbReference type="NCBI Taxonomy" id="652676"/>
    <lineage>
        <taxon>unclassified sequences</taxon>
        <taxon>metagenomes</taxon>
        <taxon>ecological metagenomes</taxon>
    </lineage>
</organism>
<keyword evidence="1" id="KW-0808">Transferase</keyword>
<reference evidence="1" key="1">
    <citation type="submission" date="2018-06" db="EMBL/GenBank/DDBJ databases">
        <authorList>
            <person name="Zhirakovskaya E."/>
        </authorList>
    </citation>
    <scope>NUCLEOTIDE SEQUENCE</scope>
</reference>
<dbReference type="EC" id="2.6.1.45" evidence="1"/>
<dbReference type="GO" id="GO:0050281">
    <property type="term" value="F:L-serine-glyoxylate transaminase activity"/>
    <property type="evidence" value="ECO:0007669"/>
    <property type="project" value="UniProtKB-EC"/>
</dbReference>
<keyword evidence="1" id="KW-0032">Aminotransferase</keyword>
<feature type="non-terminal residue" evidence="1">
    <location>
        <position position="1"/>
    </location>
</feature>
<name>A0A3B1AS69_9ZZZZ</name>
<protein>
    <submittedName>
        <fullName evidence="1">Serine--glyoxylate aminotransferase</fullName>
        <ecNumber evidence="1">2.6.1.45</ecNumber>
    </submittedName>
</protein>
<sequence>GSLSDVMALSGIATAEMCMADLGLDIKLGSGVGAAQEYYRQELS</sequence>
<dbReference type="AlphaFoldDB" id="A0A3B1AS69"/>